<keyword evidence="2" id="KW-1185">Reference proteome</keyword>
<gene>
    <name evidence="1" type="ORF">FWK35_00039236</name>
</gene>
<organism evidence="1 2">
    <name type="scientific">Aphis craccivora</name>
    <name type="common">Cowpea aphid</name>
    <dbReference type="NCBI Taxonomy" id="307492"/>
    <lineage>
        <taxon>Eukaryota</taxon>
        <taxon>Metazoa</taxon>
        <taxon>Ecdysozoa</taxon>
        <taxon>Arthropoda</taxon>
        <taxon>Hexapoda</taxon>
        <taxon>Insecta</taxon>
        <taxon>Pterygota</taxon>
        <taxon>Neoptera</taxon>
        <taxon>Paraneoptera</taxon>
        <taxon>Hemiptera</taxon>
        <taxon>Sternorrhyncha</taxon>
        <taxon>Aphidomorpha</taxon>
        <taxon>Aphidoidea</taxon>
        <taxon>Aphididae</taxon>
        <taxon>Aphidini</taxon>
        <taxon>Aphis</taxon>
        <taxon>Aphis</taxon>
    </lineage>
</organism>
<accession>A0A6G0YWD2</accession>
<proteinExistence type="predicted"/>
<protein>
    <submittedName>
        <fullName evidence="1">Protein charybde-like isoform X1</fullName>
    </submittedName>
</protein>
<name>A0A6G0YWD2_APHCR</name>
<evidence type="ECO:0000313" key="1">
    <source>
        <dbReference type="EMBL" id="KAF0762158.1"/>
    </source>
</evidence>
<sequence length="55" mass="6165">MSSSSRRREVVRLSDVFRKIAGMWHSQDALVAPADKEGPLITAAGQFSHYIQYSI</sequence>
<evidence type="ECO:0000313" key="2">
    <source>
        <dbReference type="Proteomes" id="UP000478052"/>
    </source>
</evidence>
<reference evidence="1 2" key="1">
    <citation type="submission" date="2019-08" db="EMBL/GenBank/DDBJ databases">
        <title>Whole genome of Aphis craccivora.</title>
        <authorList>
            <person name="Voronova N.V."/>
            <person name="Shulinski R.S."/>
            <person name="Bandarenka Y.V."/>
            <person name="Zhorov D.G."/>
            <person name="Warner D."/>
        </authorList>
    </citation>
    <scope>NUCLEOTIDE SEQUENCE [LARGE SCALE GENOMIC DNA]</scope>
    <source>
        <strain evidence="1">180601</strain>
        <tissue evidence="1">Whole Body</tissue>
    </source>
</reference>
<comment type="caution">
    <text evidence="1">The sequence shown here is derived from an EMBL/GenBank/DDBJ whole genome shotgun (WGS) entry which is preliminary data.</text>
</comment>
<dbReference type="EMBL" id="VUJU01002206">
    <property type="protein sequence ID" value="KAF0762158.1"/>
    <property type="molecule type" value="Genomic_DNA"/>
</dbReference>
<dbReference type="AlphaFoldDB" id="A0A6G0YWD2"/>
<dbReference type="Proteomes" id="UP000478052">
    <property type="component" value="Unassembled WGS sequence"/>
</dbReference>